<dbReference type="EMBL" id="CM027681">
    <property type="protein sequence ID" value="KAG0546431.1"/>
    <property type="molecule type" value="Genomic_DNA"/>
</dbReference>
<dbReference type="InterPro" id="IPR012871">
    <property type="entry name" value="DUF1668_ORYSA"/>
</dbReference>
<reference evidence="2" key="2">
    <citation type="submission" date="2020-10" db="EMBL/GenBank/DDBJ databases">
        <authorList>
            <person name="Cooper E.A."/>
            <person name="Brenton Z.W."/>
            <person name="Flinn B.S."/>
            <person name="Jenkins J."/>
            <person name="Shu S."/>
            <person name="Flowers D."/>
            <person name="Luo F."/>
            <person name="Wang Y."/>
            <person name="Xia P."/>
            <person name="Barry K."/>
            <person name="Daum C."/>
            <person name="Lipzen A."/>
            <person name="Yoshinaga Y."/>
            <person name="Schmutz J."/>
            <person name="Saski C."/>
            <person name="Vermerris W."/>
            <person name="Kresovich S."/>
        </authorList>
    </citation>
    <scope>NUCLEOTIDE SEQUENCE</scope>
</reference>
<comment type="caution">
    <text evidence="2">The sequence shown here is derived from an EMBL/GenBank/DDBJ whole genome shotgun (WGS) entry which is preliminary data.</text>
</comment>
<dbReference type="PANTHER" id="PTHR33085">
    <property type="entry name" value="OS12G0113100 PROTEIN-RELATED"/>
    <property type="match status" value="1"/>
</dbReference>
<evidence type="ECO:0000313" key="2">
    <source>
        <dbReference type="EMBL" id="KAG0546431.1"/>
    </source>
</evidence>
<evidence type="ECO:0000313" key="3">
    <source>
        <dbReference type="Proteomes" id="UP000807115"/>
    </source>
</evidence>
<feature type="region of interest" description="Disordered" evidence="1">
    <location>
        <begin position="1"/>
        <end position="24"/>
    </location>
</feature>
<name>A0A921UYI2_SORBI</name>
<dbReference type="PANTHER" id="PTHR33085:SF47">
    <property type="entry name" value="OS02G0513400 PROTEIN"/>
    <property type="match status" value="1"/>
</dbReference>
<accession>A0A921UYI2</accession>
<reference evidence="2" key="1">
    <citation type="journal article" date="2019" name="BMC Genomics">
        <title>A new reference genome for Sorghum bicolor reveals high levels of sequence similarity between sweet and grain genotypes: implications for the genetics of sugar metabolism.</title>
        <authorList>
            <person name="Cooper E.A."/>
            <person name="Brenton Z.W."/>
            <person name="Flinn B.S."/>
            <person name="Jenkins J."/>
            <person name="Shu S."/>
            <person name="Flowers D."/>
            <person name="Luo F."/>
            <person name="Wang Y."/>
            <person name="Xia P."/>
            <person name="Barry K."/>
            <person name="Daum C."/>
            <person name="Lipzen A."/>
            <person name="Yoshinaga Y."/>
            <person name="Schmutz J."/>
            <person name="Saski C."/>
            <person name="Vermerris W."/>
            <person name="Kresovich S."/>
        </authorList>
    </citation>
    <scope>NUCLEOTIDE SEQUENCE</scope>
</reference>
<gene>
    <name evidence="2" type="ORF">BDA96_02G446700</name>
</gene>
<dbReference type="OrthoDB" id="685686at2759"/>
<dbReference type="Proteomes" id="UP000807115">
    <property type="component" value="Chromosome 2"/>
</dbReference>
<organism evidence="2 3">
    <name type="scientific">Sorghum bicolor</name>
    <name type="common">Sorghum</name>
    <name type="synonym">Sorghum vulgare</name>
    <dbReference type="NCBI Taxonomy" id="4558"/>
    <lineage>
        <taxon>Eukaryota</taxon>
        <taxon>Viridiplantae</taxon>
        <taxon>Streptophyta</taxon>
        <taxon>Embryophyta</taxon>
        <taxon>Tracheophyta</taxon>
        <taxon>Spermatophyta</taxon>
        <taxon>Magnoliopsida</taxon>
        <taxon>Liliopsida</taxon>
        <taxon>Poales</taxon>
        <taxon>Poaceae</taxon>
        <taxon>PACMAD clade</taxon>
        <taxon>Panicoideae</taxon>
        <taxon>Andropogonodae</taxon>
        <taxon>Andropogoneae</taxon>
        <taxon>Sorghinae</taxon>
        <taxon>Sorghum</taxon>
    </lineage>
</organism>
<dbReference type="Pfam" id="PF07893">
    <property type="entry name" value="DUF1668"/>
    <property type="match status" value="1"/>
</dbReference>
<dbReference type="AlphaFoldDB" id="A0A921UYI2"/>
<sequence>MSSSSKRRGVVGQDDEPRPSRRRHAAGRRKLLYLVLDDWKNGFSIYKIDPDALVDEGQGQGHLPEPPVVRLESPMGSVHHDRVFFSALGTKMLVFMNHRCAVVYDTETAAVSVGPHAPARMLCGSGVTVPAGGMVYALSHRYFDKEDPHAFHLMMQQQGKGGGWSWKTLPEPPPALTIRQIVISHARAAP</sequence>
<protein>
    <submittedName>
        <fullName evidence="2">Uncharacterized protein</fullName>
    </submittedName>
</protein>
<proteinExistence type="predicted"/>
<evidence type="ECO:0000256" key="1">
    <source>
        <dbReference type="SAM" id="MobiDB-lite"/>
    </source>
</evidence>